<feature type="transmembrane region" description="Helical" evidence="1">
    <location>
        <begin position="92"/>
        <end position="113"/>
    </location>
</feature>
<dbReference type="Proteomes" id="UP000325787">
    <property type="component" value="Chromosome"/>
</dbReference>
<keyword evidence="1" id="KW-1133">Transmembrane helix</keyword>
<dbReference type="OrthoDB" id="3637276at2"/>
<organism evidence="2 3">
    <name type="scientific">Saccharothrix syringae</name>
    <name type="common">Nocardiopsis syringae</name>
    <dbReference type="NCBI Taxonomy" id="103733"/>
    <lineage>
        <taxon>Bacteria</taxon>
        <taxon>Bacillati</taxon>
        <taxon>Actinomycetota</taxon>
        <taxon>Actinomycetes</taxon>
        <taxon>Pseudonocardiales</taxon>
        <taxon>Pseudonocardiaceae</taxon>
        <taxon>Saccharothrix</taxon>
    </lineage>
</organism>
<evidence type="ECO:0000256" key="1">
    <source>
        <dbReference type="SAM" id="Phobius"/>
    </source>
</evidence>
<dbReference type="AlphaFoldDB" id="A0A5Q0H1F9"/>
<keyword evidence="1" id="KW-0472">Membrane</keyword>
<dbReference type="KEGG" id="ssyi:EKG83_20600"/>
<accession>A0A5Q0H1F9</accession>
<reference evidence="3" key="1">
    <citation type="journal article" date="2021" name="Curr. Microbiol.">
        <title>Complete genome of nocamycin-producing strain Saccharothrix syringae NRRL B-16468 reveals the biosynthetic potential for secondary metabolites.</title>
        <authorList>
            <person name="Mo X."/>
            <person name="Yang S."/>
        </authorList>
    </citation>
    <scope>NUCLEOTIDE SEQUENCE [LARGE SCALE GENOMIC DNA]</scope>
    <source>
        <strain evidence="3">ATCC 51364 / DSM 43886 / JCM 6844 / KCTC 9398 / NBRC 14523 / NRRL B-16468 / INA 2240</strain>
    </source>
</reference>
<sequence length="121" mass="12938">MNQSDASVGVIPAIIGLAVAIFMIAALWKVFTKAGRPGWAAIIPIYNLYVQLKIAGRPGWWLVLYIIPVVNIIISIIVSLDLAKSFGKSSAFGIFGLWLFGIIGYPVLAFGSARYQGPAAA</sequence>
<dbReference type="InterPro" id="IPR043739">
    <property type="entry name" value="DUF5684"/>
</dbReference>
<proteinExistence type="predicted"/>
<name>A0A5Q0H1F9_SACSY</name>
<evidence type="ECO:0008006" key="4">
    <source>
        <dbReference type="Google" id="ProtNLM"/>
    </source>
</evidence>
<evidence type="ECO:0000313" key="2">
    <source>
        <dbReference type="EMBL" id="QFZ19512.1"/>
    </source>
</evidence>
<evidence type="ECO:0000313" key="3">
    <source>
        <dbReference type="Proteomes" id="UP000325787"/>
    </source>
</evidence>
<dbReference type="Pfam" id="PF18936">
    <property type="entry name" value="DUF5684"/>
    <property type="match status" value="1"/>
</dbReference>
<keyword evidence="3" id="KW-1185">Reference proteome</keyword>
<keyword evidence="1" id="KW-0812">Transmembrane</keyword>
<dbReference type="EMBL" id="CP034550">
    <property type="protein sequence ID" value="QFZ19512.1"/>
    <property type="molecule type" value="Genomic_DNA"/>
</dbReference>
<dbReference type="RefSeq" id="WP_033431734.1">
    <property type="nucleotide sequence ID" value="NZ_CP034550.1"/>
</dbReference>
<protein>
    <recommendedName>
        <fullName evidence="4">Signal peptidase I</fullName>
    </recommendedName>
</protein>
<feature type="transmembrane region" description="Helical" evidence="1">
    <location>
        <begin position="60"/>
        <end position="80"/>
    </location>
</feature>
<feature type="transmembrane region" description="Helical" evidence="1">
    <location>
        <begin position="6"/>
        <end position="31"/>
    </location>
</feature>
<gene>
    <name evidence="2" type="ORF">EKG83_20600</name>
</gene>